<organism evidence="1 2">
    <name type="scientific">Hymenobacter setariae</name>
    <dbReference type="NCBI Taxonomy" id="2594794"/>
    <lineage>
        <taxon>Bacteria</taxon>
        <taxon>Pseudomonadati</taxon>
        <taxon>Bacteroidota</taxon>
        <taxon>Cytophagia</taxon>
        <taxon>Cytophagales</taxon>
        <taxon>Hymenobacteraceae</taxon>
        <taxon>Hymenobacter</taxon>
    </lineage>
</organism>
<dbReference type="Proteomes" id="UP000317624">
    <property type="component" value="Unassembled WGS sequence"/>
</dbReference>
<reference evidence="1 2" key="1">
    <citation type="submission" date="2019-07" db="EMBL/GenBank/DDBJ databases">
        <title>Hymenobacter sp. straun FUR1 Genome sequencing and assembly.</title>
        <authorList>
            <person name="Chhetri G."/>
        </authorList>
    </citation>
    <scope>NUCLEOTIDE SEQUENCE [LARGE SCALE GENOMIC DNA]</scope>
    <source>
        <strain evidence="1 2">Fur1</strain>
    </source>
</reference>
<dbReference type="EMBL" id="VMRJ01000002">
    <property type="protein sequence ID" value="TVT41164.1"/>
    <property type="molecule type" value="Genomic_DNA"/>
</dbReference>
<sequence>MRFTRLLTIVAGGLLAMNNSCKKEDDTVPCPGPSPVETAQVPGLQAHITEPIPNVGQSNHYIVNSISEYRELFDCAPPTMVNFMTHTLLAGKTKTATATRVLAQEVLQTCTGYTYTVKLEAASGHKAASVVYYVVVPKILPTAKVDFEVQLPALDSKALSLSTEQ</sequence>
<evidence type="ECO:0008006" key="3">
    <source>
        <dbReference type="Google" id="ProtNLM"/>
    </source>
</evidence>
<name>A0A558BXC2_9BACT</name>
<evidence type="ECO:0000313" key="2">
    <source>
        <dbReference type="Proteomes" id="UP000317624"/>
    </source>
</evidence>
<comment type="caution">
    <text evidence="1">The sequence shown here is derived from an EMBL/GenBank/DDBJ whole genome shotgun (WGS) entry which is preliminary data.</text>
</comment>
<dbReference type="OrthoDB" id="1448031at2"/>
<protein>
    <recommendedName>
        <fullName evidence="3">Protease complex subunit PrcB family protein</fullName>
    </recommendedName>
</protein>
<accession>A0A558BXC2</accession>
<proteinExistence type="predicted"/>
<dbReference type="AlphaFoldDB" id="A0A558BXC2"/>
<dbReference type="RefSeq" id="WP_144845770.1">
    <property type="nucleotide sequence ID" value="NZ_VMRJ01000002.1"/>
</dbReference>
<gene>
    <name evidence="1" type="ORF">FNT36_06805</name>
</gene>
<evidence type="ECO:0000313" key="1">
    <source>
        <dbReference type="EMBL" id="TVT41164.1"/>
    </source>
</evidence>
<keyword evidence="2" id="KW-1185">Reference proteome</keyword>